<dbReference type="EMBL" id="AP018360">
    <property type="protein sequence ID" value="BBA45304.1"/>
    <property type="molecule type" value="Genomic_DNA"/>
</dbReference>
<dbReference type="EMBL" id="CP090643">
    <property type="protein sequence ID" value="WFN23568.1"/>
    <property type="molecule type" value="Genomic_DNA"/>
</dbReference>
<dbReference type="RefSeq" id="WP_135370857.1">
    <property type="nucleotide sequence ID" value="NZ_AP018360.1"/>
</dbReference>
<evidence type="ECO:0000313" key="3">
    <source>
        <dbReference type="Proteomes" id="UP001220209"/>
    </source>
</evidence>
<accession>A0A250LL93</accession>
<gene>
    <name evidence="1" type="ORF">BCCH1_78150</name>
    <name evidence="2" type="ORF">LXE91_39190</name>
</gene>
<evidence type="ECO:0000313" key="2">
    <source>
        <dbReference type="EMBL" id="WFN23568.1"/>
    </source>
</evidence>
<protein>
    <submittedName>
        <fullName evidence="1">Uncharacterized protein</fullName>
    </submittedName>
</protein>
<geneLocation type="plasmid" evidence="1">
    <name>pBC453</name>
</geneLocation>
<name>A0A250LL93_9BURK</name>
<organism evidence="1">
    <name type="scientific">Burkholderia contaminans</name>
    <dbReference type="NCBI Taxonomy" id="488447"/>
    <lineage>
        <taxon>Bacteria</taxon>
        <taxon>Pseudomonadati</taxon>
        <taxon>Pseudomonadota</taxon>
        <taxon>Betaproteobacteria</taxon>
        <taxon>Burkholderiales</taxon>
        <taxon>Burkholderiaceae</taxon>
        <taxon>Burkholderia</taxon>
        <taxon>Burkholderia cepacia complex</taxon>
    </lineage>
</organism>
<dbReference type="Proteomes" id="UP001220209">
    <property type="component" value="Plasmid unnamed1"/>
</dbReference>
<evidence type="ECO:0000313" key="1">
    <source>
        <dbReference type="EMBL" id="BBA45304.1"/>
    </source>
</evidence>
<proteinExistence type="predicted"/>
<geneLocation type="plasmid" evidence="2 3">
    <name>unnamed1</name>
</geneLocation>
<keyword evidence="1" id="KW-0614">Plasmid</keyword>
<sequence length="97" mass="10531">MFAIAPTDSPAIVRRSNAYPFGERVPSTVLMLRTCVPAAPLGISAEQYPIAYIGMRYPCFVESNGELAAILPRGQLMHVPHDAFMVVGFHKGPAETN</sequence>
<reference evidence="1" key="1">
    <citation type="journal article" date="2016" name="Biosci. Biotechnol. Biochem.">
        <title>Bioconversion of AHX to AOH by resting cells of Burkholderia contaminans CH-1.</title>
        <authorList>
            <person name="Choi J.H."/>
            <person name="Kikuchi A."/>
            <person name="Pumkaeo P."/>
            <person name="Hirai H."/>
            <person name="Tokuyama S."/>
            <person name="Kawagishi H."/>
        </authorList>
    </citation>
    <scope>NUCLEOTIDE SEQUENCE</scope>
    <source>
        <strain evidence="1">CH-1</strain>
        <plasmid evidence="1">pBC453</plasmid>
    </source>
</reference>
<dbReference type="OrthoDB" id="2376767at2"/>
<reference evidence="1" key="2">
    <citation type="journal article" date="2017" name="Genome Announc.">
        <title>High-Quality Draft Genome Sequence of Burkholderia contaminans CH-1, a Gram-Negative Bacterium That Metabolizes 2-Azahypoxanthine, a Plant Growth-Regulating Compound.</title>
        <authorList>
            <person name="Choi J.-H."/>
            <person name="Sugiura H."/>
            <person name="Moriuchi R."/>
            <person name="Kawagishi H."/>
            <person name="Dohra H."/>
        </authorList>
    </citation>
    <scope>NUCLEOTIDE SEQUENCE</scope>
    <source>
        <strain evidence="1">CH-1</strain>
        <plasmid evidence="1">pBC453</plasmid>
    </source>
</reference>
<reference evidence="2 3" key="3">
    <citation type="submission" date="2021-12" db="EMBL/GenBank/DDBJ databases">
        <title>Genomic and phenotypic characterization of three Burkholderia contaminans isolates recovered from different sources.</title>
        <authorList>
            <person name="Lopez De Volder A."/>
            <person name="Fan Y."/>
            <person name="Nunvar J."/>
            <person name="Herrera T."/>
            <person name="Timp W."/>
            <person name="Degrossi J."/>
        </authorList>
    </citation>
    <scope>NUCLEOTIDE SEQUENCE [LARGE SCALE GENOMIC DNA]</scope>
    <source>
        <strain evidence="2 3">LMG 23361</strain>
        <plasmid evidence="2 3">unnamed1</plasmid>
    </source>
</reference>
<dbReference type="AlphaFoldDB" id="A0A250LL93"/>